<evidence type="ECO:0000259" key="9">
    <source>
        <dbReference type="PROSITE" id="PS51166"/>
    </source>
</evidence>
<dbReference type="InterPro" id="IPR013784">
    <property type="entry name" value="Carb-bd-like_fold"/>
</dbReference>
<dbReference type="InterPro" id="IPR002044">
    <property type="entry name" value="CBM20"/>
</dbReference>
<dbReference type="CDD" id="cd03791">
    <property type="entry name" value="GT5_Glycogen_synthase_DULL1-like"/>
    <property type="match status" value="1"/>
</dbReference>
<dbReference type="SMART" id="SM01065">
    <property type="entry name" value="CBM_2"/>
    <property type="match status" value="1"/>
</dbReference>
<dbReference type="InterPro" id="IPR001296">
    <property type="entry name" value="Glyco_trans_1"/>
</dbReference>
<dbReference type="SUPFAM" id="SSF53756">
    <property type="entry name" value="UDP-Glycosyltransferase/glycogen phosphorylase"/>
    <property type="match status" value="1"/>
</dbReference>
<name>A0A7S1RJ06_ALECA</name>
<dbReference type="GO" id="GO:0009011">
    <property type="term" value="F:alpha-1,4-glucan glucosyltransferase (ADP-glucose donor) activity"/>
    <property type="evidence" value="ECO:0007669"/>
    <property type="project" value="UniProtKB-EC"/>
</dbReference>
<evidence type="ECO:0000256" key="4">
    <source>
        <dbReference type="ARBA" id="ARBA00012588"/>
    </source>
</evidence>
<organism evidence="10">
    <name type="scientific">Alexandrium catenella</name>
    <name type="common">Red tide dinoflagellate</name>
    <name type="synonym">Gonyaulax catenella</name>
    <dbReference type="NCBI Taxonomy" id="2925"/>
    <lineage>
        <taxon>Eukaryota</taxon>
        <taxon>Sar</taxon>
        <taxon>Alveolata</taxon>
        <taxon>Dinophyceae</taxon>
        <taxon>Gonyaulacales</taxon>
        <taxon>Pyrocystaceae</taxon>
        <taxon>Alexandrium</taxon>
    </lineage>
</organism>
<evidence type="ECO:0000256" key="8">
    <source>
        <dbReference type="SAM" id="MobiDB-lite"/>
    </source>
</evidence>
<protein>
    <recommendedName>
        <fullName evidence="4">starch synthase</fullName>
        <ecNumber evidence="4">2.4.1.21</ecNumber>
    </recommendedName>
</protein>
<comment type="catalytic activity">
    <reaction evidence="1">
        <text>[(1-&gt;4)-alpha-D-glucosyl](n) + ADP-alpha-D-glucose = [(1-&gt;4)-alpha-D-glucosyl](n+1) + ADP + H(+)</text>
        <dbReference type="Rhea" id="RHEA:18189"/>
        <dbReference type="Rhea" id="RHEA-COMP:9584"/>
        <dbReference type="Rhea" id="RHEA-COMP:9587"/>
        <dbReference type="ChEBI" id="CHEBI:15378"/>
        <dbReference type="ChEBI" id="CHEBI:15444"/>
        <dbReference type="ChEBI" id="CHEBI:57498"/>
        <dbReference type="ChEBI" id="CHEBI:456216"/>
        <dbReference type="EC" id="2.4.1.21"/>
    </reaction>
</comment>
<dbReference type="AlphaFoldDB" id="A0A7S1RJ06"/>
<dbReference type="Gene3D" id="2.60.40.10">
    <property type="entry name" value="Immunoglobulins"/>
    <property type="match status" value="1"/>
</dbReference>
<evidence type="ECO:0000256" key="6">
    <source>
        <dbReference type="ARBA" id="ARBA00022679"/>
    </source>
</evidence>
<sequence length="744" mass="82003">MSVVFTIECRETRPGDGIFLIGGHDALGSWSPAMAPALTTDADSFPLWTSEVLTLPVGTPVQFKFVVQREDRTGAVKWETLPETNRSVTPAAGQRITAKTVWGRASTECTSKPDLAKPSESRAPSKTRRAEQERRLLCMAEASVDAAAEEVTGASEVATTLMSREERRRNFSQSLMTAGLDLLDEKDTPPETESHPATRGVALKHITSLSALSTMAVAAEKEEARRAHKAQSQAQYQPHNLDTPVVVVTSEFAPWSKTGGLGLVAASYSYEFPRSGHRTMVVSPKYKDYKGLVCVGETDLLVNGNRERVTYWHCLGDAGAGRCCDCLFVDHPKIACKGGLYNDDDGREYPDNLLRFTILSLAAMEAPLILTFDGFKYGEKVIFLANDWQAGLVPLYLCHKYRANGVYKDARSIYVIHNMGYQGAYPRVDACHFFGVDKKAASDLALGHAVNLSKAGLICADRVLTVSPNYAQEIQTPSGGFGLQDFVRAKAAALRLAGILNGIDDIWSPETDHNIDKTYSSEDFEEGKRANKLALQRFLDLREDPDCVLIAFVGRLTWQKGVDVIGSIVPWLMEDTGNGVTGHAQLIMMGNGERQYAEVLRSAEQRYPGRVCGYVGFDPVVEHKIMAGCDLFLMPSRYEPCGLPQMICQNYGTLPIVTATGGLKDSVKDISIGPNAATGFHIPCLEQGKMKEIVYRAAEMYIKHPAEFQCMQRTAMLCDFYWPRAMDEYERHIDFALNDPPSVL</sequence>
<dbReference type="PANTHER" id="PTHR45825">
    <property type="entry name" value="GRANULE-BOUND STARCH SYNTHASE 1, CHLOROPLASTIC/AMYLOPLASTIC"/>
    <property type="match status" value="1"/>
</dbReference>
<evidence type="ECO:0000256" key="5">
    <source>
        <dbReference type="ARBA" id="ARBA00022676"/>
    </source>
</evidence>
<gene>
    <name evidence="10" type="ORF">ACAT0790_LOCUS44494</name>
</gene>
<dbReference type="Pfam" id="PF00686">
    <property type="entry name" value="CBM_20"/>
    <property type="match status" value="1"/>
</dbReference>
<evidence type="ECO:0000256" key="2">
    <source>
        <dbReference type="ARBA" id="ARBA00004602"/>
    </source>
</evidence>
<proteinExistence type="inferred from homology"/>
<dbReference type="GO" id="GO:0004373">
    <property type="term" value="F:alpha-1,4-glucan glucosyltransferase (UDP-glucose donor) activity"/>
    <property type="evidence" value="ECO:0007669"/>
    <property type="project" value="InterPro"/>
</dbReference>
<dbReference type="InterPro" id="IPR013534">
    <property type="entry name" value="Starch_synth_cat_dom"/>
</dbReference>
<dbReference type="Pfam" id="PF00534">
    <property type="entry name" value="Glycos_transf_1"/>
    <property type="match status" value="1"/>
</dbReference>
<dbReference type="SUPFAM" id="SSF49452">
    <property type="entry name" value="Starch-binding domain-like"/>
    <property type="match status" value="1"/>
</dbReference>
<dbReference type="PANTHER" id="PTHR45825:SF11">
    <property type="entry name" value="ALPHA AMYLASE DOMAIN-CONTAINING PROTEIN"/>
    <property type="match status" value="1"/>
</dbReference>
<keyword evidence="5" id="KW-0328">Glycosyltransferase</keyword>
<dbReference type="EC" id="2.4.1.21" evidence="4"/>
<comment type="subcellular location">
    <subcellularLocation>
        <location evidence="2">Plastid</location>
        <location evidence="2">Amyloplast</location>
    </subcellularLocation>
</comment>
<keyword evidence="7" id="KW-0934">Plastid</keyword>
<comment type="similarity">
    <text evidence="3">Belongs to the glycosyltransferase 1 family. Bacterial/plant glycogen synthase subfamily.</text>
</comment>
<keyword evidence="7" id="KW-0035">Amyloplast</keyword>
<dbReference type="InterPro" id="IPR011835">
    <property type="entry name" value="GS/SS"/>
</dbReference>
<dbReference type="GO" id="GO:2001070">
    <property type="term" value="F:starch binding"/>
    <property type="evidence" value="ECO:0007669"/>
    <property type="project" value="InterPro"/>
</dbReference>
<evidence type="ECO:0000313" key="10">
    <source>
        <dbReference type="EMBL" id="CAD9167726.1"/>
    </source>
</evidence>
<evidence type="ECO:0000256" key="7">
    <source>
        <dbReference type="ARBA" id="ARBA00023234"/>
    </source>
</evidence>
<dbReference type="NCBIfam" id="TIGR02095">
    <property type="entry name" value="glgA"/>
    <property type="match status" value="1"/>
</dbReference>
<evidence type="ECO:0000256" key="3">
    <source>
        <dbReference type="ARBA" id="ARBA00010281"/>
    </source>
</evidence>
<dbReference type="InterPro" id="IPR013783">
    <property type="entry name" value="Ig-like_fold"/>
</dbReference>
<dbReference type="EMBL" id="HBGE01074258">
    <property type="protein sequence ID" value="CAD9167726.1"/>
    <property type="molecule type" value="Transcribed_RNA"/>
</dbReference>
<reference evidence="10" key="1">
    <citation type="submission" date="2021-01" db="EMBL/GenBank/DDBJ databases">
        <authorList>
            <person name="Corre E."/>
            <person name="Pelletier E."/>
            <person name="Niang G."/>
            <person name="Scheremetjew M."/>
            <person name="Finn R."/>
            <person name="Kale V."/>
            <person name="Holt S."/>
            <person name="Cochrane G."/>
            <person name="Meng A."/>
            <person name="Brown T."/>
            <person name="Cohen L."/>
        </authorList>
    </citation>
    <scope>NUCLEOTIDE SEQUENCE</scope>
    <source>
        <strain evidence="10">OF101</strain>
    </source>
</reference>
<feature type="domain" description="CBM20" evidence="9">
    <location>
        <begin position="1"/>
        <end position="104"/>
    </location>
</feature>
<dbReference type="Gene3D" id="3.40.50.2000">
    <property type="entry name" value="Glycogen Phosphorylase B"/>
    <property type="match status" value="2"/>
</dbReference>
<accession>A0A7S1RJ06</accession>
<keyword evidence="6" id="KW-0808">Transferase</keyword>
<dbReference type="Pfam" id="PF08323">
    <property type="entry name" value="Glyco_transf_5"/>
    <property type="match status" value="1"/>
</dbReference>
<dbReference type="HAMAP" id="MF_00484">
    <property type="entry name" value="Glycogen_synth"/>
    <property type="match status" value="1"/>
</dbReference>
<feature type="region of interest" description="Disordered" evidence="8">
    <location>
        <begin position="102"/>
        <end position="132"/>
    </location>
</feature>
<dbReference type="PROSITE" id="PS51166">
    <property type="entry name" value="CBM20"/>
    <property type="match status" value="1"/>
</dbReference>
<evidence type="ECO:0000256" key="1">
    <source>
        <dbReference type="ARBA" id="ARBA00001478"/>
    </source>
</evidence>